<proteinExistence type="predicted"/>
<evidence type="ECO:0000313" key="7">
    <source>
        <dbReference type="EMBL" id="WDI02816.1"/>
    </source>
</evidence>
<evidence type="ECO:0000313" key="8">
    <source>
        <dbReference type="Proteomes" id="UP001221519"/>
    </source>
</evidence>
<accession>A0ABY7XDM4</accession>
<keyword evidence="2" id="KW-1003">Cell membrane</keyword>
<comment type="subcellular location">
    <subcellularLocation>
        <location evidence="1">Cell inner membrane</location>
    </subcellularLocation>
</comment>
<dbReference type="Proteomes" id="UP001221519">
    <property type="component" value="Chromosome"/>
</dbReference>
<organism evidence="7 8">
    <name type="scientific">Paenibacillus urinalis</name>
    <dbReference type="NCBI Taxonomy" id="521520"/>
    <lineage>
        <taxon>Bacteria</taxon>
        <taxon>Bacillati</taxon>
        <taxon>Bacillota</taxon>
        <taxon>Bacilli</taxon>
        <taxon>Bacillales</taxon>
        <taxon>Paenibacillaceae</taxon>
        <taxon>Paenibacillus</taxon>
    </lineage>
</organism>
<keyword evidence="3" id="KW-0997">Cell inner membrane</keyword>
<evidence type="ECO:0000256" key="4">
    <source>
        <dbReference type="ARBA" id="ARBA00022679"/>
    </source>
</evidence>
<keyword evidence="8" id="KW-1185">Reference proteome</keyword>
<dbReference type="RefSeq" id="WP_274337968.1">
    <property type="nucleotide sequence ID" value="NZ_CP118106.1"/>
</dbReference>
<gene>
    <name evidence="7" type="ORF">PUW25_02170</name>
</gene>
<protein>
    <recommendedName>
        <fullName evidence="9">Lauroyl acyltransferase</fullName>
    </recommendedName>
</protein>
<name>A0ABY7XDM4_9BACL</name>
<evidence type="ECO:0008006" key="9">
    <source>
        <dbReference type="Google" id="ProtNLM"/>
    </source>
</evidence>
<evidence type="ECO:0000256" key="1">
    <source>
        <dbReference type="ARBA" id="ARBA00004533"/>
    </source>
</evidence>
<dbReference type="EMBL" id="CP118108">
    <property type="protein sequence ID" value="WDI02816.1"/>
    <property type="molecule type" value="Genomic_DNA"/>
</dbReference>
<evidence type="ECO:0000256" key="5">
    <source>
        <dbReference type="ARBA" id="ARBA00023136"/>
    </source>
</evidence>
<dbReference type="Pfam" id="PF03279">
    <property type="entry name" value="Lip_A_acyltrans"/>
    <property type="match status" value="1"/>
</dbReference>
<keyword evidence="4" id="KW-0808">Transferase</keyword>
<keyword evidence="5" id="KW-0472">Membrane</keyword>
<keyword evidence="6" id="KW-0012">Acyltransferase</keyword>
<dbReference type="InterPro" id="IPR004960">
    <property type="entry name" value="LipA_acyltrans"/>
</dbReference>
<sequence length="327" mass="38284">MNLRESFELHRNAVQLELEQQREAGIKLGYFYALMNIAKEMNPLGGPRTAEETWIDYLSFLRTVEEHKKSPYSFLEWDEVHGREHVQHTLQEGGAFLTFHYGFVRHNMVTIGQEIRNGYYREGLPFYLVAERDTVMQEKQLDKWESIRKYSRAEMLNSQDELIGIKLYSHLKKGGCFSLFVDGQTGYNTDNYQLQLPFLTSNIRTRSGIFRILSKAKKPVCLYFMTMTADYKSRIVFLPPFQPSEDVQHIAEQIYGPFRAQLLQQPEQWRFWDRHHEQVLAWKSEETTAPSSPIGPPRLDWISRPVEGFGQLGMNLQQAEVYNLSLS</sequence>
<reference evidence="7 8" key="1">
    <citation type="submission" date="2023-02" db="EMBL/GenBank/DDBJ databases">
        <title>Pathogen: clinical or host-associated sample.</title>
        <authorList>
            <person name="Hergert J."/>
            <person name="Casey R."/>
            <person name="Wagner J."/>
            <person name="Young E.L."/>
            <person name="Oakeson K.F."/>
        </authorList>
    </citation>
    <scope>NUCLEOTIDE SEQUENCE [LARGE SCALE GENOMIC DNA]</scope>
    <source>
        <strain evidence="7 8">2022CK-00829</strain>
    </source>
</reference>
<evidence type="ECO:0000256" key="6">
    <source>
        <dbReference type="ARBA" id="ARBA00023315"/>
    </source>
</evidence>
<evidence type="ECO:0000256" key="3">
    <source>
        <dbReference type="ARBA" id="ARBA00022519"/>
    </source>
</evidence>
<evidence type="ECO:0000256" key="2">
    <source>
        <dbReference type="ARBA" id="ARBA00022475"/>
    </source>
</evidence>